<evidence type="ECO:0000313" key="1">
    <source>
        <dbReference type="EMBL" id="QOI43084.1"/>
    </source>
</evidence>
<organism evidence="1 2">
    <name type="scientific">Leptospira interrogans serovar Canicola</name>
    <dbReference type="NCBI Taxonomy" id="211880"/>
    <lineage>
        <taxon>Bacteria</taxon>
        <taxon>Pseudomonadati</taxon>
        <taxon>Spirochaetota</taxon>
        <taxon>Spirochaetia</taxon>
        <taxon>Leptospirales</taxon>
        <taxon>Leptospiraceae</taxon>
        <taxon>Leptospira</taxon>
    </lineage>
</organism>
<dbReference type="NCBIfam" id="TIGR04331">
    <property type="entry name" value="o_ant_LIC12162"/>
    <property type="match status" value="1"/>
</dbReference>
<dbReference type="InterPro" id="IPR027603">
    <property type="entry name" value="LIC12162"/>
</dbReference>
<reference evidence="1" key="1">
    <citation type="submission" date="2019-09" db="EMBL/GenBank/DDBJ databases">
        <title>Comparative Genomics of Leptospira interrogans Reveals Genome Plasticity - A Common Adaptive Strategy for Survival in Various Hosts.</title>
        <authorList>
            <person name="Ramli S.R."/>
            <person name="Bunk B."/>
            <person name="Goris M."/>
            <person name="Bhuju S."/>
            <person name="Jarek M."/>
            <person name="Sproer C."/>
            <person name="Mustakim S."/>
            <person name="Strommenger B."/>
            <person name="Pessler F."/>
        </authorList>
    </citation>
    <scope>NUCLEOTIDE SEQUENCE</scope>
    <source>
        <strain evidence="1">782</strain>
    </source>
</reference>
<dbReference type="RefSeq" id="WP_061233858.1">
    <property type="nucleotide sequence ID" value="NZ_CP043884.1"/>
</dbReference>
<proteinExistence type="predicted"/>
<keyword evidence="1" id="KW-0808">Transferase</keyword>
<protein>
    <submittedName>
        <fullName evidence="1">Transferase</fullName>
    </submittedName>
</protein>
<evidence type="ECO:0000313" key="2">
    <source>
        <dbReference type="Proteomes" id="UP000663124"/>
    </source>
</evidence>
<sequence length="589" mass="69570">MTDLILTGYESFFPDETHRENAIYLANFCFLNNANVKFEDHKKYKFIDSPYKSWSDVEIASRYIDSLYDRMLPAVCKTMNEVFNTDKSEKYWSVVLVRYIHSFIHIYYDRYLRLLVLKNHVHTKLRIKVLKHSKILIRNENDFFDLATDSHYYNLNLLSDFIRKNDYGNKIIAFDIEDPLEKKQKIDSFWKKNKQRSKSIIKNLYLELLKYRYNKINSVRMGLIYGLSEKQKIELLPNLKKGFSVQSQSDMRIETICADKKSFSMKVLDFEVQSEFEEALSENFFRYIPEEFKVLKIVKKNPYKIWLGMDVYNSNRFLLADTLENGGCWYSIQHGGGYGQISNFPLGKIEYSLSNGFISWGWKYDHSGYGGNIYPLSSPSLSRLGTHHRKNDEILIITHTYFVYSIRLQSIMLPEMVLDYSNNLINFCNHIKRKNSYKYSVKTTKMSWANDGYLKKMLPNGVEILNSDNFDVVERMKNSALCVVDHMSTSYLQALAMNVPILLFWDSNHFKESSDFKMFLDLLKEAGIFFNDPILAANKLNEVLDIGVENWWLDEKIQAVRQEFLWNHARISPKWESEWRQFLENLING</sequence>
<name>A0AAP9WF99_LEPIR</name>
<dbReference type="GO" id="GO:0016740">
    <property type="term" value="F:transferase activity"/>
    <property type="evidence" value="ECO:0007669"/>
    <property type="project" value="UniProtKB-KW"/>
</dbReference>
<dbReference type="EMBL" id="CP043884">
    <property type="protein sequence ID" value="QOI43084.1"/>
    <property type="molecule type" value="Genomic_DNA"/>
</dbReference>
<dbReference type="AlphaFoldDB" id="A0AAP9WF99"/>
<accession>A0AAP9WF99</accession>
<dbReference type="Proteomes" id="UP000663124">
    <property type="component" value="Chromosome 1"/>
</dbReference>
<gene>
    <name evidence="1" type="ORF">Lepto782_12985</name>
</gene>